<evidence type="ECO:0000313" key="2">
    <source>
        <dbReference type="EMBL" id="KAF6088479.1"/>
    </source>
</evidence>
<evidence type="ECO:0000256" key="1">
    <source>
        <dbReference type="SAM" id="MobiDB-lite"/>
    </source>
</evidence>
<sequence>MQCPLASPDGVAHSAPFLGPRAGARGRGWGPREWGERDPRRFPGLGNREPESAGEGWWPPAEIGFDIPAWSRPSSRASAPAALHQKAFGSPAGFCFCSARNSSESREKPEWAVAPAGGRGCSPRCGPEVPFGGGDRFPPGWGMDPYG</sequence>
<evidence type="ECO:0000313" key="3">
    <source>
        <dbReference type="Proteomes" id="UP000664940"/>
    </source>
</evidence>
<accession>A0A833Z6W3</accession>
<proteinExistence type="predicted"/>
<feature type="region of interest" description="Disordered" evidence="1">
    <location>
        <begin position="1"/>
        <end position="60"/>
    </location>
</feature>
<feature type="region of interest" description="Disordered" evidence="1">
    <location>
        <begin position="127"/>
        <end position="147"/>
    </location>
</feature>
<organism evidence="2 3">
    <name type="scientific">Phyllostomus discolor</name>
    <name type="common">pale spear-nosed bat</name>
    <dbReference type="NCBI Taxonomy" id="89673"/>
    <lineage>
        <taxon>Eukaryota</taxon>
        <taxon>Metazoa</taxon>
        <taxon>Chordata</taxon>
        <taxon>Craniata</taxon>
        <taxon>Vertebrata</taxon>
        <taxon>Euteleostomi</taxon>
        <taxon>Mammalia</taxon>
        <taxon>Eutheria</taxon>
        <taxon>Laurasiatheria</taxon>
        <taxon>Chiroptera</taxon>
        <taxon>Yangochiroptera</taxon>
        <taxon>Phyllostomidae</taxon>
        <taxon>Phyllostominae</taxon>
        <taxon>Phyllostomus</taxon>
    </lineage>
</organism>
<dbReference type="AlphaFoldDB" id="A0A833Z6W3"/>
<comment type="caution">
    <text evidence="2">The sequence shown here is derived from an EMBL/GenBank/DDBJ whole genome shotgun (WGS) entry which is preliminary data.</text>
</comment>
<reference evidence="2 3" key="1">
    <citation type="journal article" date="2020" name="Nature">
        <title>Six reference-quality genomes reveal evolution of bat adaptations.</title>
        <authorList>
            <person name="Jebb D."/>
            <person name="Huang Z."/>
            <person name="Pippel M."/>
            <person name="Hughes G.M."/>
            <person name="Lavrichenko K."/>
            <person name="Devanna P."/>
            <person name="Winkler S."/>
            <person name="Jermiin L.S."/>
            <person name="Skirmuntt E.C."/>
            <person name="Katzourakis A."/>
            <person name="Burkitt-Gray L."/>
            <person name="Ray D.A."/>
            <person name="Sullivan K.A.M."/>
            <person name="Roscito J.G."/>
            <person name="Kirilenko B.M."/>
            <person name="Davalos L.M."/>
            <person name="Corthals A.P."/>
            <person name="Power M.L."/>
            <person name="Jones G."/>
            <person name="Ransome R.D."/>
            <person name="Dechmann D.K.N."/>
            <person name="Locatelli A.G."/>
            <person name="Puechmaille S.J."/>
            <person name="Fedrigo O."/>
            <person name="Jarvis E.D."/>
            <person name="Hiller M."/>
            <person name="Vernes S.C."/>
            <person name="Myers E.W."/>
            <person name="Teeling E.C."/>
        </authorList>
    </citation>
    <scope>NUCLEOTIDE SEQUENCE [LARGE SCALE GENOMIC DNA]</scope>
    <source>
        <strain evidence="2">Bat1K_MPI-CBG_1</strain>
    </source>
</reference>
<gene>
    <name evidence="2" type="ORF">HJG60_008304</name>
</gene>
<dbReference type="EMBL" id="JABVXQ010000010">
    <property type="protein sequence ID" value="KAF6088479.1"/>
    <property type="molecule type" value="Genomic_DNA"/>
</dbReference>
<protein>
    <submittedName>
        <fullName evidence="2">Uncharacterized protein</fullName>
    </submittedName>
</protein>
<name>A0A833Z6W3_9CHIR</name>
<dbReference type="Proteomes" id="UP000664940">
    <property type="component" value="Unassembled WGS sequence"/>
</dbReference>